<dbReference type="GO" id="GO:0006637">
    <property type="term" value="P:acyl-CoA metabolic process"/>
    <property type="evidence" value="ECO:0007669"/>
    <property type="project" value="InterPro"/>
</dbReference>
<keyword evidence="4" id="KW-0378">Hydrolase</keyword>
<evidence type="ECO:0000256" key="1">
    <source>
        <dbReference type="SAM" id="Phobius"/>
    </source>
</evidence>
<dbReference type="CDD" id="cd03445">
    <property type="entry name" value="Thioesterase_II_repeat2"/>
    <property type="match status" value="1"/>
</dbReference>
<dbReference type="SUPFAM" id="SSF54637">
    <property type="entry name" value="Thioesterase/thiol ester dehydrase-isomerase"/>
    <property type="match status" value="2"/>
</dbReference>
<feature type="transmembrane region" description="Helical" evidence="1">
    <location>
        <begin position="53"/>
        <end position="76"/>
    </location>
</feature>
<proteinExistence type="predicted"/>
<keyword evidence="5" id="KW-1185">Reference proteome</keyword>
<sequence length="682" mass="76413">MRETAFDLYTERDALPWYYRATAFASAWFALAGYIVFALVFTSGERNIRISRTALTVIASIFLVVGYLAIAVVAFYAHSLLFLYDGVLLPILTSSVMGIVVTVLNQALHKDFPIPTEAYIYIPLATACATTVAAAVVMFTTSRKLAKIKRLDRHRRQHLPAYNRNSPTSYGDAVSTTELLPIDPTLPEDEAQRRQLLRLLLRREVAQSSPAMPSAESTYKIFLPGDEGFGGVLVVPPEGRPRSGSLPNTSKWNILSKITREHSPAVESTAFKDHRQRRREEIERTSILMSSVSLHFSLHDVFRASLLSQKPIPIMSTHATLIKPPKSLPHHSPIENVLQLLPLIDIGPDIYTNARPLWHPPGARGIFGGAAIAQCLSAAQATIPPDFTVHSMHCYFVLAGNSEIPILYHVERVRDGKSFITRTVQARQRGKCIFTTTLSFMKENSGGRQKVEHAVRMPTDVTLPPVSNTSLSADDDRPFESVRCRVTHRGCPSERQLRQWVRAVGRISECPPNVREEEVSSGERANKPGDNHQAHLSALAYMSDSYFIGTVARVHNLMRFANRRTIEKTLSNFKGSDAEREQMKRYLEEIAREEAEENEEFGGPPEGDGRRIGMMVSLDHTIYFHNPRAFRADEWMLTEMQSPWAGDGRGLVVQRIWSKDGTLIATCTQEGVVRLQQNESKL</sequence>
<feature type="domain" description="Acyl-CoA thioesterase-like N-terminal HotDog" evidence="2">
    <location>
        <begin position="356"/>
        <end position="441"/>
    </location>
</feature>
<dbReference type="Pfam" id="PF20789">
    <property type="entry name" value="4HBT_3C"/>
    <property type="match status" value="1"/>
</dbReference>
<feature type="domain" description="Acyl-CoA thioesterase-like C-terminal" evidence="3">
    <location>
        <begin position="498"/>
        <end position="673"/>
    </location>
</feature>
<dbReference type="InterPro" id="IPR029069">
    <property type="entry name" value="HotDog_dom_sf"/>
</dbReference>
<organism evidence="4 5">
    <name type="scientific">Vermiconidia calcicola</name>
    <dbReference type="NCBI Taxonomy" id="1690605"/>
    <lineage>
        <taxon>Eukaryota</taxon>
        <taxon>Fungi</taxon>
        <taxon>Dikarya</taxon>
        <taxon>Ascomycota</taxon>
        <taxon>Pezizomycotina</taxon>
        <taxon>Dothideomycetes</taxon>
        <taxon>Dothideomycetidae</taxon>
        <taxon>Mycosphaerellales</taxon>
        <taxon>Extremaceae</taxon>
        <taxon>Vermiconidia</taxon>
    </lineage>
</organism>
<evidence type="ECO:0000259" key="2">
    <source>
        <dbReference type="Pfam" id="PF13622"/>
    </source>
</evidence>
<dbReference type="Gene3D" id="3.10.129.10">
    <property type="entry name" value="Hotdog Thioesterase"/>
    <property type="match status" value="2"/>
</dbReference>
<dbReference type="Pfam" id="PF13622">
    <property type="entry name" value="4HBT_3"/>
    <property type="match status" value="1"/>
</dbReference>
<dbReference type="InterPro" id="IPR003703">
    <property type="entry name" value="Acyl_CoA_thio"/>
</dbReference>
<dbReference type="GO" id="GO:0009062">
    <property type="term" value="P:fatty acid catabolic process"/>
    <property type="evidence" value="ECO:0007669"/>
    <property type="project" value="TreeGrafter"/>
</dbReference>
<evidence type="ECO:0000259" key="3">
    <source>
        <dbReference type="Pfam" id="PF20789"/>
    </source>
</evidence>
<gene>
    <name evidence="4" type="primary">TES1_2</name>
    <name evidence="4" type="ORF">LTR25_002806</name>
</gene>
<dbReference type="PANTHER" id="PTHR11066:SF34">
    <property type="entry name" value="ACYL-COENZYME A THIOESTERASE 8"/>
    <property type="match status" value="1"/>
</dbReference>
<dbReference type="GO" id="GO:0005782">
    <property type="term" value="C:peroxisomal matrix"/>
    <property type="evidence" value="ECO:0007669"/>
    <property type="project" value="UniProtKB-SubCell"/>
</dbReference>
<keyword evidence="1" id="KW-1133">Transmembrane helix</keyword>
<keyword evidence="1" id="KW-0812">Transmembrane</keyword>
<accession>A0AAV9QHQ2</accession>
<dbReference type="GO" id="GO:0047617">
    <property type="term" value="F:fatty acyl-CoA hydrolase activity"/>
    <property type="evidence" value="ECO:0007669"/>
    <property type="project" value="InterPro"/>
</dbReference>
<evidence type="ECO:0000313" key="4">
    <source>
        <dbReference type="EMBL" id="KAK5541029.1"/>
    </source>
</evidence>
<reference evidence="4 5" key="1">
    <citation type="submission" date="2023-06" db="EMBL/GenBank/DDBJ databases">
        <title>Black Yeasts Isolated from many extreme environments.</title>
        <authorList>
            <person name="Coleine C."/>
            <person name="Stajich J.E."/>
            <person name="Selbmann L."/>
        </authorList>
    </citation>
    <scope>NUCLEOTIDE SEQUENCE [LARGE SCALE GENOMIC DNA]</scope>
    <source>
        <strain evidence="4 5">CCFEE 5887</strain>
    </source>
</reference>
<dbReference type="PANTHER" id="PTHR11066">
    <property type="entry name" value="ACYL-COA THIOESTERASE"/>
    <property type="match status" value="1"/>
</dbReference>
<dbReference type="Proteomes" id="UP001345827">
    <property type="component" value="Unassembled WGS sequence"/>
</dbReference>
<dbReference type="CDD" id="cd03444">
    <property type="entry name" value="Thioesterase_II_repeat1"/>
    <property type="match status" value="1"/>
</dbReference>
<name>A0AAV9QHQ2_9PEZI</name>
<keyword evidence="1" id="KW-0472">Membrane</keyword>
<dbReference type="InterPro" id="IPR049450">
    <property type="entry name" value="ACOT8-like_C"/>
</dbReference>
<feature type="transmembrane region" description="Helical" evidence="1">
    <location>
        <begin position="120"/>
        <end position="140"/>
    </location>
</feature>
<feature type="transmembrane region" description="Helical" evidence="1">
    <location>
        <begin position="17"/>
        <end position="41"/>
    </location>
</feature>
<feature type="transmembrane region" description="Helical" evidence="1">
    <location>
        <begin position="88"/>
        <end position="108"/>
    </location>
</feature>
<comment type="caution">
    <text evidence="4">The sequence shown here is derived from an EMBL/GenBank/DDBJ whole genome shotgun (WGS) entry which is preliminary data.</text>
</comment>
<dbReference type="EMBL" id="JAXLQG010000004">
    <property type="protein sequence ID" value="KAK5541029.1"/>
    <property type="molecule type" value="Genomic_DNA"/>
</dbReference>
<dbReference type="InterPro" id="IPR049449">
    <property type="entry name" value="TesB_ACOT8-like_N"/>
</dbReference>
<dbReference type="EC" id="3.1.2.2" evidence="4"/>
<dbReference type="FunFam" id="3.10.129.10:FF:000074">
    <property type="entry name" value="Acyl-CoA thioesterase II"/>
    <property type="match status" value="1"/>
</dbReference>
<evidence type="ECO:0000313" key="5">
    <source>
        <dbReference type="Proteomes" id="UP001345827"/>
    </source>
</evidence>
<dbReference type="AlphaFoldDB" id="A0AAV9QHQ2"/>
<protein>
    <submittedName>
        <fullName evidence="4">Acyl-CoA thioesterase</fullName>
        <ecNumber evidence="4">3.1.2.2</ecNumber>
    </submittedName>
</protein>